<accession>A0A419PTR6</accession>
<comment type="caution">
    <text evidence="1">The sequence shown here is derived from an EMBL/GenBank/DDBJ whole genome shotgun (WGS) entry which is preliminary data.</text>
</comment>
<dbReference type="SUPFAM" id="SSF56436">
    <property type="entry name" value="C-type lectin-like"/>
    <property type="match status" value="1"/>
</dbReference>
<proteinExistence type="predicted"/>
<name>A0A419PTR6_CLOSI</name>
<gene>
    <name evidence="1" type="ORF">CSKR_113061</name>
</gene>
<sequence length="263" mass="29753">MAKILKSILTLCFYIVSMCKTYSCPQGTTRLSQGSCVVILRRTKEWCEAHDRCASYGTKTNSHFFLIGFNAQFLPFNKELYNEKYIWTSVSKLLLSRGNLPYVWKDSNPLKPDFSSEVDDIKFDERQSNLSGQVTVLRVSSGKAELSALNGARGEVICELAGNLPLPILLVQMRTNFPAGIPLEPNNNPEEDSCFLEVPEPAILRCLFLCGANKVCRAAYYNTRVKKCVQMLHVDARIPSVFKEDSPTWIRYTKTHTSYIKVT</sequence>
<dbReference type="InterPro" id="IPR016187">
    <property type="entry name" value="CTDL_fold"/>
</dbReference>
<dbReference type="InParanoid" id="A0A419PTR6"/>
<dbReference type="AlphaFoldDB" id="A0A419PTR6"/>
<keyword evidence="2" id="KW-1185">Reference proteome</keyword>
<dbReference type="Proteomes" id="UP000286415">
    <property type="component" value="Unassembled WGS sequence"/>
</dbReference>
<dbReference type="EMBL" id="NIRI02000056">
    <property type="protein sequence ID" value="KAG5444040.1"/>
    <property type="molecule type" value="Genomic_DNA"/>
</dbReference>
<protein>
    <submittedName>
        <fullName evidence="1">Uncharacterized protein</fullName>
    </submittedName>
</protein>
<organism evidence="1 2">
    <name type="scientific">Clonorchis sinensis</name>
    <name type="common">Chinese liver fluke</name>
    <dbReference type="NCBI Taxonomy" id="79923"/>
    <lineage>
        <taxon>Eukaryota</taxon>
        <taxon>Metazoa</taxon>
        <taxon>Spiralia</taxon>
        <taxon>Lophotrochozoa</taxon>
        <taxon>Platyhelminthes</taxon>
        <taxon>Trematoda</taxon>
        <taxon>Digenea</taxon>
        <taxon>Opisthorchiida</taxon>
        <taxon>Opisthorchiata</taxon>
        <taxon>Opisthorchiidae</taxon>
        <taxon>Clonorchis</taxon>
    </lineage>
</organism>
<evidence type="ECO:0000313" key="2">
    <source>
        <dbReference type="Proteomes" id="UP000286415"/>
    </source>
</evidence>
<dbReference type="OrthoDB" id="10351108at2759"/>
<reference evidence="1 2" key="2">
    <citation type="journal article" date="2021" name="Genomics">
        <title>High-quality reference genome for Clonorchis sinensis.</title>
        <authorList>
            <person name="Young N.D."/>
            <person name="Stroehlein A.J."/>
            <person name="Kinkar L."/>
            <person name="Wang T."/>
            <person name="Sohn W.M."/>
            <person name="Chang B.C.H."/>
            <person name="Kaur P."/>
            <person name="Weisz D."/>
            <person name="Dudchenko O."/>
            <person name="Aiden E.L."/>
            <person name="Korhonen P.K."/>
            <person name="Gasser R.B."/>
        </authorList>
    </citation>
    <scope>NUCLEOTIDE SEQUENCE [LARGE SCALE GENOMIC DNA]</scope>
    <source>
        <strain evidence="1">Cs-k2</strain>
    </source>
</reference>
<reference evidence="1 2" key="1">
    <citation type="journal article" date="2018" name="Biotechnol. Adv.">
        <title>Improved genomic resources and new bioinformatic workflow for the carcinogenic parasite Clonorchis sinensis: Biotechnological implications.</title>
        <authorList>
            <person name="Wang D."/>
            <person name="Korhonen P.K."/>
            <person name="Gasser R.B."/>
            <person name="Young N.D."/>
        </authorList>
    </citation>
    <scope>NUCLEOTIDE SEQUENCE [LARGE SCALE GENOMIC DNA]</scope>
    <source>
        <strain evidence="1">Cs-k2</strain>
    </source>
</reference>
<evidence type="ECO:0000313" key="1">
    <source>
        <dbReference type="EMBL" id="KAG5444040.1"/>
    </source>
</evidence>